<sequence>MYKKTIFLLLCISIGFSTGCNRKAEENNMESIQQSPMENEAESIQSSMTEEEKVKESHDVKEDSFQTNAIDSADFEILDNTPITYQLPEGLETWELDNNTKELIVRSIKYIANNWDEAVSNNVSLSNIMILISDSNEAKAFRLDYLHNEQSDDEFHFHIGLTYDGKLQIIKFSNGPGLGKEDIPIVPEIP</sequence>
<evidence type="ECO:0008006" key="8">
    <source>
        <dbReference type="Google" id="ProtNLM"/>
    </source>
</evidence>
<dbReference type="PROSITE" id="PS51257">
    <property type="entry name" value="PROKAR_LIPOPROTEIN"/>
    <property type="match status" value="1"/>
</dbReference>
<proteinExistence type="predicted"/>
<feature type="compositionally biased region" description="Polar residues" evidence="1">
    <location>
        <begin position="29"/>
        <end position="48"/>
    </location>
</feature>
<organism evidence="3 6">
    <name type="scientific">Eisenbergiella tayi</name>
    <dbReference type="NCBI Taxonomy" id="1432052"/>
    <lineage>
        <taxon>Bacteria</taxon>
        <taxon>Bacillati</taxon>
        <taxon>Bacillota</taxon>
        <taxon>Clostridia</taxon>
        <taxon>Lachnospirales</taxon>
        <taxon>Lachnospiraceae</taxon>
        <taxon>Eisenbergiella</taxon>
    </lineage>
</organism>
<dbReference type="EMBL" id="MCGH01000002">
    <property type="protein sequence ID" value="ODM06278.1"/>
    <property type="molecule type" value="Genomic_DNA"/>
</dbReference>
<evidence type="ECO:0000313" key="3">
    <source>
        <dbReference type="EMBL" id="ODR52214.1"/>
    </source>
</evidence>
<comment type="caution">
    <text evidence="3">The sequence shown here is derived from an EMBL/GenBank/DDBJ whole genome shotgun (WGS) entry which is preliminary data.</text>
</comment>
<name>A0A1E3UIN9_9FIRM</name>
<reference evidence="2 5" key="1">
    <citation type="submission" date="2016-07" db="EMBL/GenBank/DDBJ databases">
        <title>Characterization of isolates of Eisenbergiella tayi derived from blood cultures, using whole genome sequencing.</title>
        <authorList>
            <person name="Burdz T."/>
            <person name="Wiebe D."/>
            <person name="Huynh C."/>
            <person name="Bernard K."/>
        </authorList>
    </citation>
    <scope>NUCLEOTIDE SEQUENCE [LARGE SCALE GENOMIC DNA]</scope>
    <source>
        <strain evidence="2 5">NML 110608</strain>
    </source>
</reference>
<evidence type="ECO:0000313" key="2">
    <source>
        <dbReference type="EMBL" id="ODM06278.1"/>
    </source>
</evidence>
<dbReference type="RefSeq" id="WP_069152285.1">
    <property type="nucleotide sequence ID" value="NZ_DBFYTW010000421.1"/>
</dbReference>
<evidence type="ECO:0000256" key="1">
    <source>
        <dbReference type="SAM" id="MobiDB-lite"/>
    </source>
</evidence>
<dbReference type="EMBL" id="MEHA01000007">
    <property type="protein sequence ID" value="ODR52214.1"/>
    <property type="molecule type" value="Genomic_DNA"/>
</dbReference>
<feature type="compositionally biased region" description="Basic and acidic residues" evidence="1">
    <location>
        <begin position="50"/>
        <end position="62"/>
    </location>
</feature>
<feature type="region of interest" description="Disordered" evidence="1">
    <location>
        <begin position="28"/>
        <end position="62"/>
    </location>
</feature>
<dbReference type="EMBL" id="MEHD01000025">
    <property type="protein sequence ID" value="ODR54756.1"/>
    <property type="molecule type" value="Genomic_DNA"/>
</dbReference>
<dbReference type="Proteomes" id="UP000094869">
    <property type="component" value="Unassembled WGS sequence"/>
</dbReference>
<evidence type="ECO:0000313" key="6">
    <source>
        <dbReference type="Proteomes" id="UP000094271"/>
    </source>
</evidence>
<evidence type="ECO:0000313" key="5">
    <source>
        <dbReference type="Proteomes" id="UP000094067"/>
    </source>
</evidence>
<reference evidence="3 6" key="3">
    <citation type="submission" date="2016-08" db="EMBL/GenBank/DDBJ databases">
        <authorList>
            <person name="Seilhamer J.J."/>
        </authorList>
    </citation>
    <scope>NUCLEOTIDE SEQUENCE [LARGE SCALE GENOMIC DNA]</scope>
    <source>
        <strain evidence="3 6">NML150140-1</strain>
    </source>
</reference>
<dbReference type="AlphaFoldDB" id="A0A1E3UIN9"/>
<keyword evidence="7" id="KW-1185">Reference proteome</keyword>
<dbReference type="Proteomes" id="UP000094067">
    <property type="component" value="Unassembled WGS sequence"/>
</dbReference>
<evidence type="ECO:0000313" key="4">
    <source>
        <dbReference type="EMBL" id="ODR54756.1"/>
    </source>
</evidence>
<accession>A0A1E3UIN9</accession>
<reference evidence="4 7" key="2">
    <citation type="submission" date="2016-08" db="EMBL/GenBank/DDBJ databases">
        <title>Characterization of Isolates of Eisenbergiella tayi Derived from Blood Cultures, Using Whole Genome Sequencing.</title>
        <authorList>
            <person name="Bernier A.-M."/>
            <person name="Burdz T."/>
            <person name="Wiebe D."/>
            <person name="Bernard K."/>
        </authorList>
    </citation>
    <scope>NUCLEOTIDE SEQUENCE [LARGE SCALE GENOMIC DNA]</scope>
    <source>
        <strain evidence="4 7">NML120146</strain>
    </source>
</reference>
<dbReference type="Proteomes" id="UP000094271">
    <property type="component" value="Unassembled WGS sequence"/>
</dbReference>
<gene>
    <name evidence="3" type="ORF">BEI59_11980</name>
    <name evidence="2" type="ORF">BEI61_02167</name>
    <name evidence="4" type="ORF">BEI63_17675</name>
</gene>
<protein>
    <recommendedName>
        <fullName evidence="8">Lipoprotein</fullName>
    </recommendedName>
</protein>
<evidence type="ECO:0000313" key="7">
    <source>
        <dbReference type="Proteomes" id="UP000094869"/>
    </source>
</evidence>